<evidence type="ECO:0000256" key="1">
    <source>
        <dbReference type="SAM" id="SignalP"/>
    </source>
</evidence>
<dbReference type="EMBL" id="BNEA01000007">
    <property type="protein sequence ID" value="GHI52502.1"/>
    <property type="molecule type" value="Genomic_DNA"/>
</dbReference>
<accession>A0ABQ3R9L4</accession>
<keyword evidence="3" id="KW-1185">Reference proteome</keyword>
<comment type="caution">
    <text evidence="2">The sequence shown here is derived from an EMBL/GenBank/DDBJ whole genome shotgun (WGS) entry which is preliminary data.</text>
</comment>
<sequence length="116" mass="11601">MSAVRKTLTSALSAALLAGGLAVAAAGQASAATCPSSSAPVIDGARAAWSLRCSGDKVTVSGWVEDTRADMKCAVVRINAGNGGYKTKSACGSGVREQFSYTFGGTKSAQVRLAIA</sequence>
<organism evidence="2 3">
    <name type="scientific">Streptomyces rubradiris</name>
    <name type="common">Streptomyces achromogenes subsp. rubradiris</name>
    <dbReference type="NCBI Taxonomy" id="285531"/>
    <lineage>
        <taxon>Bacteria</taxon>
        <taxon>Bacillati</taxon>
        <taxon>Actinomycetota</taxon>
        <taxon>Actinomycetes</taxon>
        <taxon>Kitasatosporales</taxon>
        <taxon>Streptomycetaceae</taxon>
        <taxon>Streptomyces</taxon>
    </lineage>
</organism>
<reference evidence="3" key="1">
    <citation type="submission" date="2023-07" db="EMBL/GenBank/DDBJ databases">
        <title>Whole genome shotgun sequence of Streptomyces achromogenes subsp. rubradiris NBRC 14000.</title>
        <authorList>
            <person name="Komaki H."/>
            <person name="Tamura T."/>
        </authorList>
    </citation>
    <scope>NUCLEOTIDE SEQUENCE [LARGE SCALE GENOMIC DNA]</scope>
    <source>
        <strain evidence="3">NBRC 14000</strain>
    </source>
</reference>
<name>A0ABQ3R9L4_STRRR</name>
<dbReference type="RefSeq" id="WP_189991298.1">
    <property type="nucleotide sequence ID" value="NZ_BNCB01000003.1"/>
</dbReference>
<gene>
    <name evidence="2" type="ORF">Srubr_23480</name>
</gene>
<keyword evidence="1" id="KW-0732">Signal</keyword>
<dbReference type="Proteomes" id="UP000646738">
    <property type="component" value="Unassembled WGS sequence"/>
</dbReference>
<feature type="signal peptide" evidence="1">
    <location>
        <begin position="1"/>
        <end position="31"/>
    </location>
</feature>
<evidence type="ECO:0000313" key="2">
    <source>
        <dbReference type="EMBL" id="GHI52502.1"/>
    </source>
</evidence>
<evidence type="ECO:0000313" key="3">
    <source>
        <dbReference type="Proteomes" id="UP000646738"/>
    </source>
</evidence>
<proteinExistence type="predicted"/>
<protein>
    <submittedName>
        <fullName evidence="2">Uncharacterized protein</fullName>
    </submittedName>
</protein>
<feature type="chain" id="PRO_5046065632" evidence="1">
    <location>
        <begin position="32"/>
        <end position="116"/>
    </location>
</feature>